<feature type="transmembrane region" description="Helical" evidence="7">
    <location>
        <begin position="50"/>
        <end position="75"/>
    </location>
</feature>
<evidence type="ECO:0000313" key="8">
    <source>
        <dbReference type="EMBL" id="MCP0887567.1"/>
    </source>
</evidence>
<dbReference type="GO" id="GO:0055085">
    <property type="term" value="P:transmembrane transport"/>
    <property type="evidence" value="ECO:0007669"/>
    <property type="project" value="InterPro"/>
</dbReference>
<dbReference type="PANTHER" id="PTHR30477">
    <property type="entry name" value="ABC-TRANSPORTER METAL-BINDING PROTEIN"/>
    <property type="match status" value="1"/>
</dbReference>
<keyword evidence="3 6" id="KW-0812">Transmembrane</keyword>
<dbReference type="SUPFAM" id="SSF81345">
    <property type="entry name" value="ABC transporter involved in vitamin B12 uptake, BtuC"/>
    <property type="match status" value="1"/>
</dbReference>
<comment type="caution">
    <text evidence="8">The sequence shown here is derived from an EMBL/GenBank/DDBJ whole genome shotgun (WGS) entry which is preliminary data.</text>
</comment>
<dbReference type="GO" id="GO:0043190">
    <property type="term" value="C:ATP-binding cassette (ABC) transporter complex"/>
    <property type="evidence" value="ECO:0007669"/>
    <property type="project" value="InterPro"/>
</dbReference>
<evidence type="ECO:0000256" key="5">
    <source>
        <dbReference type="ARBA" id="ARBA00023136"/>
    </source>
</evidence>
<dbReference type="EMBL" id="JAIULA010000020">
    <property type="protein sequence ID" value="MCP0887567.1"/>
    <property type="molecule type" value="Genomic_DNA"/>
</dbReference>
<feature type="transmembrane region" description="Helical" evidence="7">
    <location>
        <begin position="87"/>
        <end position="106"/>
    </location>
</feature>
<protein>
    <submittedName>
        <fullName evidence="8">Metal ABC transporter permease</fullName>
    </submittedName>
</protein>
<organism evidence="8 9">
    <name type="scientific">Ligilactobacillus ubinensis</name>
    <dbReference type="NCBI Taxonomy" id="2876789"/>
    <lineage>
        <taxon>Bacteria</taxon>
        <taxon>Bacillati</taxon>
        <taxon>Bacillota</taxon>
        <taxon>Bacilli</taxon>
        <taxon>Lactobacillales</taxon>
        <taxon>Lactobacillaceae</taxon>
        <taxon>Ligilactobacillus</taxon>
    </lineage>
</organism>
<dbReference type="AlphaFoldDB" id="A0A9X2FL60"/>
<gene>
    <name evidence="8" type="ORF">LB941_09510</name>
</gene>
<proteinExistence type="inferred from homology"/>
<accession>A0A9X2FL60</accession>
<feature type="transmembrane region" description="Helical" evidence="7">
    <location>
        <begin position="126"/>
        <end position="146"/>
    </location>
</feature>
<reference evidence="8 9" key="1">
    <citation type="journal article" date="2023" name="Int. J. Syst. Evol. Microbiol.">
        <title>Ligilactobacillus ubinensis sp. nov., a novel species isolated from the wild ferment of a durian fruit (Durio zibethinus).</title>
        <authorList>
            <person name="Heng Y.C."/>
            <person name="Menon N."/>
            <person name="Chen B."/>
            <person name="Loo B.Z.L."/>
            <person name="Wong G.W.J."/>
            <person name="Lim A.C.H."/>
            <person name="Silvaraju S."/>
            <person name="Kittelmann S."/>
        </authorList>
    </citation>
    <scope>NUCLEOTIDE SEQUENCE [LARGE SCALE GENOMIC DNA]</scope>
    <source>
        <strain evidence="8 9">WILCCON 0076</strain>
    </source>
</reference>
<dbReference type="InterPro" id="IPR001626">
    <property type="entry name" value="ABC_TroCD"/>
</dbReference>
<keyword evidence="4 7" id="KW-1133">Transmembrane helix</keyword>
<evidence type="ECO:0000256" key="2">
    <source>
        <dbReference type="ARBA" id="ARBA00008034"/>
    </source>
</evidence>
<dbReference type="InterPro" id="IPR037294">
    <property type="entry name" value="ABC_BtuC-like"/>
</dbReference>
<dbReference type="Gene3D" id="1.10.3470.10">
    <property type="entry name" value="ABC transporter involved in vitamin B12 uptake, BtuC"/>
    <property type="match status" value="1"/>
</dbReference>
<dbReference type="Proteomes" id="UP001139006">
    <property type="component" value="Unassembled WGS sequence"/>
</dbReference>
<evidence type="ECO:0000313" key="9">
    <source>
        <dbReference type="Proteomes" id="UP001139006"/>
    </source>
</evidence>
<evidence type="ECO:0000256" key="1">
    <source>
        <dbReference type="ARBA" id="ARBA00004141"/>
    </source>
</evidence>
<evidence type="ECO:0000256" key="4">
    <source>
        <dbReference type="ARBA" id="ARBA00022989"/>
    </source>
</evidence>
<feature type="transmembrane region" description="Helical" evidence="7">
    <location>
        <begin position="167"/>
        <end position="185"/>
    </location>
</feature>
<sequence length="266" mass="29047">MFYYAFMRYAFTAGIFIALICGFMGVFVVARQTSFFTHTLSEIGFSGASFGVFLGISPLLGMLLFTSTSAILIGLSGEKLGRREASISVFSGLFLGLGILFLSLSTQQSSYATSILFGSIVGIDASNLHTLIFLSIILLITIMLLFRRLAYNSFDGQGAEYNQRYNKLVSIIFLILLALTISVTAQIVGSLLIFVLLTIPASAAKYFVHSLGKMIALTCAFALLGVWLGLYLSYLTNWPVSFFITAIESVVYGVAILYEKIQNAHK</sequence>
<name>A0A9X2FL60_9LACO</name>
<keyword evidence="9" id="KW-1185">Reference proteome</keyword>
<feature type="transmembrane region" description="Helical" evidence="7">
    <location>
        <begin position="9"/>
        <end position="30"/>
    </location>
</feature>
<evidence type="ECO:0000256" key="3">
    <source>
        <dbReference type="ARBA" id="ARBA00022692"/>
    </source>
</evidence>
<evidence type="ECO:0000256" key="7">
    <source>
        <dbReference type="SAM" id="Phobius"/>
    </source>
</evidence>
<keyword evidence="6" id="KW-0813">Transport</keyword>
<evidence type="ECO:0000256" key="6">
    <source>
        <dbReference type="RuleBase" id="RU003943"/>
    </source>
</evidence>
<dbReference type="PANTHER" id="PTHR30477:SF21">
    <property type="entry name" value="ABC-3 PROTEIN"/>
    <property type="match status" value="1"/>
</dbReference>
<dbReference type="RefSeq" id="WP_253361559.1">
    <property type="nucleotide sequence ID" value="NZ_JAIULA010000020.1"/>
</dbReference>
<dbReference type="Pfam" id="PF00950">
    <property type="entry name" value="ABC-3"/>
    <property type="match status" value="1"/>
</dbReference>
<comment type="similarity">
    <text evidence="2 6">Belongs to the ABC-3 integral membrane protein family.</text>
</comment>
<feature type="transmembrane region" description="Helical" evidence="7">
    <location>
        <begin position="215"/>
        <end position="234"/>
    </location>
</feature>
<keyword evidence="5 7" id="KW-0472">Membrane</keyword>
<comment type="subcellular location">
    <subcellularLocation>
        <location evidence="6">Cell membrane</location>
        <topology evidence="6">Multi-pass membrane protein</topology>
    </subcellularLocation>
    <subcellularLocation>
        <location evidence="1">Membrane</location>
        <topology evidence="1">Multi-pass membrane protein</topology>
    </subcellularLocation>
</comment>